<proteinExistence type="predicted"/>
<dbReference type="Proteomes" id="UP000299102">
    <property type="component" value="Unassembled WGS sequence"/>
</dbReference>
<reference evidence="1 2" key="1">
    <citation type="journal article" date="2019" name="Commun. Biol.">
        <title>The bagworm genome reveals a unique fibroin gene that provides high tensile strength.</title>
        <authorList>
            <person name="Kono N."/>
            <person name="Nakamura H."/>
            <person name="Ohtoshi R."/>
            <person name="Tomita M."/>
            <person name="Numata K."/>
            <person name="Arakawa K."/>
        </authorList>
    </citation>
    <scope>NUCLEOTIDE SEQUENCE [LARGE SCALE GENOMIC DNA]</scope>
</reference>
<evidence type="ECO:0000313" key="2">
    <source>
        <dbReference type="Proteomes" id="UP000299102"/>
    </source>
</evidence>
<dbReference type="EMBL" id="BGZK01000265">
    <property type="protein sequence ID" value="GBP32796.1"/>
    <property type="molecule type" value="Genomic_DNA"/>
</dbReference>
<accession>A0A4C1V375</accession>
<name>A0A4C1V375_EUMVA</name>
<keyword evidence="2" id="KW-1185">Reference proteome</keyword>
<organism evidence="1 2">
    <name type="scientific">Eumeta variegata</name>
    <name type="common">Bagworm moth</name>
    <name type="synonym">Eumeta japonica</name>
    <dbReference type="NCBI Taxonomy" id="151549"/>
    <lineage>
        <taxon>Eukaryota</taxon>
        <taxon>Metazoa</taxon>
        <taxon>Ecdysozoa</taxon>
        <taxon>Arthropoda</taxon>
        <taxon>Hexapoda</taxon>
        <taxon>Insecta</taxon>
        <taxon>Pterygota</taxon>
        <taxon>Neoptera</taxon>
        <taxon>Endopterygota</taxon>
        <taxon>Lepidoptera</taxon>
        <taxon>Glossata</taxon>
        <taxon>Ditrysia</taxon>
        <taxon>Tineoidea</taxon>
        <taxon>Psychidae</taxon>
        <taxon>Oiketicinae</taxon>
        <taxon>Eumeta</taxon>
    </lineage>
</organism>
<dbReference type="AlphaFoldDB" id="A0A4C1V375"/>
<evidence type="ECO:0000313" key="1">
    <source>
        <dbReference type="EMBL" id="GBP32796.1"/>
    </source>
</evidence>
<protein>
    <submittedName>
        <fullName evidence="1">Uncharacterized protein</fullName>
    </submittedName>
</protein>
<sequence>MGTKEYCKRERDRRVPTVYNELEFCPALEPHDRIGKIPNFLASSTGARGRALLERRDLTHDRSLPQGMYEVRACKLRERPASATRISEYPGRFPEQDTIRH</sequence>
<comment type="caution">
    <text evidence="1">The sequence shown here is derived from an EMBL/GenBank/DDBJ whole genome shotgun (WGS) entry which is preliminary data.</text>
</comment>
<gene>
    <name evidence="1" type="ORF">EVAR_19647_1</name>
</gene>